<organism evidence="1 2">
    <name type="scientific">Anaerotruncus colihominis DSM 17241</name>
    <dbReference type="NCBI Taxonomy" id="445972"/>
    <lineage>
        <taxon>Bacteria</taxon>
        <taxon>Bacillati</taxon>
        <taxon>Bacillota</taxon>
        <taxon>Clostridia</taxon>
        <taxon>Eubacteriales</taxon>
        <taxon>Oscillospiraceae</taxon>
        <taxon>Anaerotruncus</taxon>
    </lineage>
</organism>
<proteinExistence type="predicted"/>
<dbReference type="EMBL" id="ABGD02000006">
    <property type="protein sequence ID" value="EDS12480.1"/>
    <property type="molecule type" value="Genomic_DNA"/>
</dbReference>
<dbReference type="Proteomes" id="UP000003803">
    <property type="component" value="Unassembled WGS sequence"/>
</dbReference>
<keyword evidence="2" id="KW-1185">Reference proteome</keyword>
<name>B0P7H8_9FIRM</name>
<comment type="caution">
    <text evidence="1">The sequence shown here is derived from an EMBL/GenBank/DDBJ whole genome shotgun (WGS) entry which is preliminary data.</text>
</comment>
<evidence type="ECO:0000313" key="2">
    <source>
        <dbReference type="Proteomes" id="UP000003803"/>
    </source>
</evidence>
<protein>
    <submittedName>
        <fullName evidence="1">Uncharacterized protein</fullName>
    </submittedName>
</protein>
<accession>B0P7H8</accession>
<gene>
    <name evidence="1" type="ORF">ANACOL_00708</name>
</gene>
<dbReference type="HOGENOM" id="CLU_3211609_0_0_9"/>
<reference evidence="1" key="2">
    <citation type="submission" date="2013-09" db="EMBL/GenBank/DDBJ databases">
        <title>Draft genome sequence of Anaerotruncus colihominis(DSM 17241).</title>
        <authorList>
            <person name="Sudarsanam P."/>
            <person name="Ley R."/>
            <person name="Guruge J."/>
            <person name="Turnbaugh P.J."/>
            <person name="Mahowald M."/>
            <person name="Liep D."/>
            <person name="Gordon J."/>
        </authorList>
    </citation>
    <scope>NUCLEOTIDE SEQUENCE</scope>
    <source>
        <strain evidence="1">DSM 17241</strain>
    </source>
</reference>
<evidence type="ECO:0000313" key="1">
    <source>
        <dbReference type="EMBL" id="EDS12480.1"/>
    </source>
</evidence>
<dbReference type="AlphaFoldDB" id="B0P7H8"/>
<reference evidence="1" key="1">
    <citation type="submission" date="2007-11" db="EMBL/GenBank/DDBJ databases">
        <authorList>
            <person name="Fulton L."/>
            <person name="Clifton S."/>
            <person name="Fulton B."/>
            <person name="Xu J."/>
            <person name="Minx P."/>
            <person name="Pepin K.H."/>
            <person name="Johnson M."/>
            <person name="Thiruvilangam P."/>
            <person name="Bhonagiri V."/>
            <person name="Nash W.E."/>
            <person name="Mardis E.R."/>
            <person name="Wilson R.K."/>
        </authorList>
    </citation>
    <scope>NUCLEOTIDE SEQUENCE [LARGE SCALE GENOMIC DNA]</scope>
    <source>
        <strain evidence="1">DSM 17241</strain>
    </source>
</reference>
<sequence length="44" mass="5194">MERFILAPLFSFCSLAENCTACPPLYNIYFTKSTYFLRCKVIFM</sequence>